<dbReference type="Pfam" id="PF10728">
    <property type="entry name" value="DUF2520"/>
    <property type="match status" value="1"/>
</dbReference>
<sequence>MEKMAVVGGGNLAWHLVAVLQKVGVEVALVARDPASKQGWQVPVIAYAELEVFGPDLVFLAVPDDAIGEVSLRLAELLGPAVPVVHTSGATAIGRIADHFQFRGALWPIRSLRRGEVVDNWREVPLAYWAEDPGLRAALERLCQRLSDTAYALDDGQRAQLHLAAVFSNNFVTWLYQISYELCAAKDIPFHTLLPIIQHTALRQDGTPPRITQTGAAARGDVATIQRHLELLEGYPEYAALYARISGLIGEGVR</sequence>
<gene>
    <name evidence="2" type="ORF">H9S92_17925</name>
</gene>
<dbReference type="InterPro" id="IPR008927">
    <property type="entry name" value="6-PGluconate_DH-like_C_sf"/>
</dbReference>
<keyword evidence="3" id="KW-1185">Reference proteome</keyword>
<evidence type="ECO:0000313" key="2">
    <source>
        <dbReference type="EMBL" id="MBC6996053.1"/>
    </source>
</evidence>
<dbReference type="SUPFAM" id="SSF51735">
    <property type="entry name" value="NAD(P)-binding Rossmann-fold domains"/>
    <property type="match status" value="1"/>
</dbReference>
<dbReference type="Gene3D" id="3.40.50.720">
    <property type="entry name" value="NAD(P)-binding Rossmann-like Domain"/>
    <property type="match status" value="1"/>
</dbReference>
<dbReference type="Proteomes" id="UP000650081">
    <property type="component" value="Unassembled WGS sequence"/>
</dbReference>
<dbReference type="PANTHER" id="PTHR40459">
    <property type="entry name" value="CONSERVED HYPOTHETICAL ALANINE AND LEUCINE RICH PROTEIN"/>
    <property type="match status" value="1"/>
</dbReference>
<name>A0A923PKX8_9BACT</name>
<reference evidence="2" key="1">
    <citation type="submission" date="2020-08" db="EMBL/GenBank/DDBJ databases">
        <title>Lewinella bacteria from marine environments.</title>
        <authorList>
            <person name="Zhong Y."/>
        </authorList>
    </citation>
    <scope>NUCLEOTIDE SEQUENCE</scope>
    <source>
        <strain evidence="2">KCTC 42187</strain>
    </source>
</reference>
<dbReference type="RefSeq" id="WP_187468075.1">
    <property type="nucleotide sequence ID" value="NZ_JACSIT010000148.1"/>
</dbReference>
<feature type="domain" description="DUF2520" evidence="1">
    <location>
        <begin position="132"/>
        <end position="246"/>
    </location>
</feature>
<protein>
    <submittedName>
        <fullName evidence="2">DUF2520 domain-containing protein</fullName>
    </submittedName>
</protein>
<dbReference type="Gene3D" id="1.10.1040.20">
    <property type="entry name" value="ProC-like, C-terminal domain"/>
    <property type="match status" value="1"/>
</dbReference>
<evidence type="ECO:0000259" key="1">
    <source>
        <dbReference type="Pfam" id="PF10728"/>
    </source>
</evidence>
<dbReference type="InterPro" id="IPR037108">
    <property type="entry name" value="TM1727-like_C_sf"/>
</dbReference>
<organism evidence="2 3">
    <name type="scientific">Neolewinella lacunae</name>
    <dbReference type="NCBI Taxonomy" id="1517758"/>
    <lineage>
        <taxon>Bacteria</taxon>
        <taxon>Pseudomonadati</taxon>
        <taxon>Bacteroidota</taxon>
        <taxon>Saprospiria</taxon>
        <taxon>Saprospirales</taxon>
        <taxon>Lewinellaceae</taxon>
        <taxon>Neolewinella</taxon>
    </lineage>
</organism>
<dbReference type="InterPro" id="IPR018931">
    <property type="entry name" value="DUF2520"/>
</dbReference>
<dbReference type="AlphaFoldDB" id="A0A923PKX8"/>
<dbReference type="PANTHER" id="PTHR40459:SF1">
    <property type="entry name" value="CONSERVED HYPOTHETICAL ALANINE AND LEUCINE RICH PROTEIN"/>
    <property type="match status" value="1"/>
</dbReference>
<dbReference type="EMBL" id="JACSIT010000148">
    <property type="protein sequence ID" value="MBC6996053.1"/>
    <property type="molecule type" value="Genomic_DNA"/>
</dbReference>
<proteinExistence type="predicted"/>
<dbReference type="InterPro" id="IPR036291">
    <property type="entry name" value="NAD(P)-bd_dom_sf"/>
</dbReference>
<comment type="caution">
    <text evidence="2">The sequence shown here is derived from an EMBL/GenBank/DDBJ whole genome shotgun (WGS) entry which is preliminary data.</text>
</comment>
<dbReference type="SUPFAM" id="SSF48179">
    <property type="entry name" value="6-phosphogluconate dehydrogenase C-terminal domain-like"/>
    <property type="match status" value="1"/>
</dbReference>
<accession>A0A923PKX8</accession>
<evidence type="ECO:0000313" key="3">
    <source>
        <dbReference type="Proteomes" id="UP000650081"/>
    </source>
</evidence>